<feature type="transmembrane region" description="Helical" evidence="1">
    <location>
        <begin position="140"/>
        <end position="161"/>
    </location>
</feature>
<proteinExistence type="predicted"/>
<evidence type="ECO:0000256" key="1">
    <source>
        <dbReference type="SAM" id="Phobius"/>
    </source>
</evidence>
<dbReference type="PANTHER" id="PTHR37814">
    <property type="entry name" value="CONSERVED MEMBRANE PROTEIN"/>
    <property type="match status" value="1"/>
</dbReference>
<feature type="transmembrane region" description="Helical" evidence="1">
    <location>
        <begin position="219"/>
        <end position="244"/>
    </location>
</feature>
<protein>
    <recommendedName>
        <fullName evidence="4">Membrane protein YkvI</fullName>
    </recommendedName>
</protein>
<feature type="transmembrane region" description="Helical" evidence="1">
    <location>
        <begin position="322"/>
        <end position="339"/>
    </location>
</feature>
<sequence length="357" mass="39718">MWKRIIVVLQVAFTYMGTVVGAGFATGQEILQFFTRFGYWGSITITLATFLFIWLGAKMMLISSDIKAASYEDLNKTLFGERLGSWISIFMMLILLGVTAVMLAGAGSIFEENWNFSYQSGLLITIVGCFFLLRKGMNAILAVNAIVVPMMLLFTGIVMYNTFMTPESDRWLTLQTDHPLFAAWSAPLLYAAFNLSMSQAVLVPLGASIQDRRALKTGALVGGIGIGFMLLAGHIALSLHMPGIQQFAIPMGGIARQLGHTAQWIYIFLIFAEIFTTLIADIYGLTLQIRQRVKWPVSIITIIILIFCYLAGQIGFGPLLSTLYPIFGMISLGWLVLIIRHRRVEPVPRPRDRNNKP</sequence>
<dbReference type="RefSeq" id="WP_191202873.1">
    <property type="nucleotide sequence ID" value="NZ_JACXZA010000002.1"/>
</dbReference>
<feature type="transmembrane region" description="Helical" evidence="1">
    <location>
        <begin position="181"/>
        <end position="207"/>
    </location>
</feature>
<feature type="transmembrane region" description="Helical" evidence="1">
    <location>
        <begin position="37"/>
        <end position="57"/>
    </location>
</feature>
<evidence type="ECO:0000313" key="3">
    <source>
        <dbReference type="Proteomes" id="UP000609346"/>
    </source>
</evidence>
<reference evidence="2 3" key="1">
    <citation type="submission" date="2020-09" db="EMBL/GenBank/DDBJ databases">
        <title>Paenibacillus sp. strain PR3 16S rRNA gene Genome sequencing and assembly.</title>
        <authorList>
            <person name="Kim J."/>
        </authorList>
    </citation>
    <scope>NUCLEOTIDE SEQUENCE [LARGE SCALE GENOMIC DNA]</scope>
    <source>
        <strain evidence="2 3">PR3</strain>
    </source>
</reference>
<dbReference type="Proteomes" id="UP000609346">
    <property type="component" value="Unassembled WGS sequence"/>
</dbReference>
<evidence type="ECO:0000313" key="2">
    <source>
        <dbReference type="EMBL" id="MBD3918549.1"/>
    </source>
</evidence>
<keyword evidence="1" id="KW-0472">Membrane</keyword>
<name>A0ABR8MRC3_9BACL</name>
<organism evidence="2 3">
    <name type="scientific">Paenibacillus terricola</name>
    <dbReference type="NCBI Taxonomy" id="2763503"/>
    <lineage>
        <taxon>Bacteria</taxon>
        <taxon>Bacillati</taxon>
        <taxon>Bacillota</taxon>
        <taxon>Bacilli</taxon>
        <taxon>Bacillales</taxon>
        <taxon>Paenibacillaceae</taxon>
        <taxon>Paenibacillus</taxon>
    </lineage>
</organism>
<feature type="transmembrane region" description="Helical" evidence="1">
    <location>
        <begin position="297"/>
        <end position="316"/>
    </location>
</feature>
<dbReference type="EMBL" id="JACXZA010000002">
    <property type="protein sequence ID" value="MBD3918549.1"/>
    <property type="molecule type" value="Genomic_DNA"/>
</dbReference>
<gene>
    <name evidence="2" type="ORF">H8B09_07280</name>
</gene>
<keyword evidence="3" id="KW-1185">Reference proteome</keyword>
<keyword evidence="1" id="KW-0812">Transmembrane</keyword>
<feature type="transmembrane region" description="Helical" evidence="1">
    <location>
        <begin position="264"/>
        <end position="285"/>
    </location>
</feature>
<comment type="caution">
    <text evidence="2">The sequence shown here is derived from an EMBL/GenBank/DDBJ whole genome shotgun (WGS) entry which is preliminary data.</text>
</comment>
<feature type="transmembrane region" description="Helical" evidence="1">
    <location>
        <begin position="116"/>
        <end position="133"/>
    </location>
</feature>
<dbReference type="PANTHER" id="PTHR37814:SF1">
    <property type="entry name" value="MEMBRANE PROTEIN"/>
    <property type="match status" value="1"/>
</dbReference>
<feature type="transmembrane region" description="Helical" evidence="1">
    <location>
        <begin position="86"/>
        <end position="110"/>
    </location>
</feature>
<evidence type="ECO:0008006" key="4">
    <source>
        <dbReference type="Google" id="ProtNLM"/>
    </source>
</evidence>
<accession>A0ABR8MRC3</accession>
<dbReference type="InterPro" id="IPR038728">
    <property type="entry name" value="YkvI-like"/>
</dbReference>
<keyword evidence="1" id="KW-1133">Transmembrane helix</keyword>